<dbReference type="OrthoDB" id="149709at2"/>
<dbReference type="Pfam" id="PF00583">
    <property type="entry name" value="Acetyltransf_1"/>
    <property type="match status" value="1"/>
</dbReference>
<dbReference type="PROSITE" id="PS51186">
    <property type="entry name" value="GNAT"/>
    <property type="match status" value="1"/>
</dbReference>
<keyword evidence="1 4" id="KW-0808">Transferase</keyword>
<feature type="domain" description="N-acetyltransferase" evidence="3">
    <location>
        <begin position="196"/>
        <end position="368"/>
    </location>
</feature>
<dbReference type="EMBL" id="VFOP01000001">
    <property type="protein sequence ID" value="TQL52471.1"/>
    <property type="molecule type" value="Genomic_DNA"/>
</dbReference>
<name>A0A542YWQ4_9MICO</name>
<proteinExistence type="predicted"/>
<dbReference type="Gene3D" id="3.40.630.30">
    <property type="match status" value="1"/>
</dbReference>
<evidence type="ECO:0000256" key="2">
    <source>
        <dbReference type="ARBA" id="ARBA00023315"/>
    </source>
</evidence>
<dbReference type="AlphaFoldDB" id="A0A542YWQ4"/>
<protein>
    <submittedName>
        <fullName evidence="4">Acetyltransferase (GNAT) family protein</fullName>
    </submittedName>
</protein>
<dbReference type="InterPro" id="IPR016181">
    <property type="entry name" value="Acyl_CoA_acyltransferase"/>
</dbReference>
<keyword evidence="5" id="KW-1185">Reference proteome</keyword>
<comment type="caution">
    <text evidence="4">The sequence shown here is derived from an EMBL/GenBank/DDBJ whole genome shotgun (WGS) entry which is preliminary data.</text>
</comment>
<evidence type="ECO:0000256" key="1">
    <source>
        <dbReference type="ARBA" id="ARBA00022679"/>
    </source>
</evidence>
<dbReference type="InterPro" id="IPR050832">
    <property type="entry name" value="Bact_Acetyltransf"/>
</dbReference>
<organism evidence="4 5">
    <name type="scientific">Ornithinicoccus hortensis</name>
    <dbReference type="NCBI Taxonomy" id="82346"/>
    <lineage>
        <taxon>Bacteria</taxon>
        <taxon>Bacillati</taxon>
        <taxon>Actinomycetota</taxon>
        <taxon>Actinomycetes</taxon>
        <taxon>Micrococcales</taxon>
        <taxon>Intrasporangiaceae</taxon>
        <taxon>Ornithinicoccus</taxon>
    </lineage>
</organism>
<gene>
    <name evidence="4" type="ORF">FB467_3657</name>
</gene>
<dbReference type="RefSeq" id="WP_141786340.1">
    <property type="nucleotide sequence ID" value="NZ_BAAAIK010000001.1"/>
</dbReference>
<dbReference type="CDD" id="cd04301">
    <property type="entry name" value="NAT_SF"/>
    <property type="match status" value="1"/>
</dbReference>
<keyword evidence="2" id="KW-0012">Acyltransferase</keyword>
<reference evidence="4 5" key="1">
    <citation type="submission" date="2019-06" db="EMBL/GenBank/DDBJ databases">
        <title>Sequencing the genomes of 1000 actinobacteria strains.</title>
        <authorList>
            <person name="Klenk H.-P."/>
        </authorList>
    </citation>
    <scope>NUCLEOTIDE SEQUENCE [LARGE SCALE GENOMIC DNA]</scope>
    <source>
        <strain evidence="4 5">DSM 12335</strain>
    </source>
</reference>
<evidence type="ECO:0000313" key="4">
    <source>
        <dbReference type="EMBL" id="TQL52471.1"/>
    </source>
</evidence>
<accession>A0A542YWQ4</accession>
<evidence type="ECO:0000259" key="3">
    <source>
        <dbReference type="PROSITE" id="PS51186"/>
    </source>
</evidence>
<dbReference type="Proteomes" id="UP000319516">
    <property type="component" value="Unassembled WGS sequence"/>
</dbReference>
<sequence>MSRTRLATGAPPATLRVTDLTADLLDGVAGLLVAATVHRAALAGRATDPADRSATALRAAARAVVEPALDDADRFCLVALCGPGGPGGEDVVGVLTGLVTRLTPEDAGYTYLPPRHALAPLSGWAVRDGSDPAVLATLWEVARSRSAALGLDRLTVQVLDADWPAMGHWRTLGLRPDTALACRSTAVPGPVGPSSPTIRPAVPADLESVVDLALEEQIYHARHTGSGMAADQSRDTVAAVSEAWLDPDAPEETERAFVAEAPDGTLIGVTTVHTLRVPDTVLSARVLPRRHGYIGLTCVSAPWRGRGVGRALTGRALDWLRALPDPTAFTGLHYVTDNVTSAPFWSGLGFASVLTHLTDAAPHHPHPPQPSARRTTR</sequence>
<dbReference type="SUPFAM" id="SSF55729">
    <property type="entry name" value="Acyl-CoA N-acyltransferases (Nat)"/>
    <property type="match status" value="1"/>
</dbReference>
<dbReference type="InterPro" id="IPR000182">
    <property type="entry name" value="GNAT_dom"/>
</dbReference>
<evidence type="ECO:0000313" key="5">
    <source>
        <dbReference type="Proteomes" id="UP000319516"/>
    </source>
</evidence>
<dbReference type="GO" id="GO:0016747">
    <property type="term" value="F:acyltransferase activity, transferring groups other than amino-acyl groups"/>
    <property type="evidence" value="ECO:0007669"/>
    <property type="project" value="InterPro"/>
</dbReference>
<dbReference type="PANTHER" id="PTHR43877">
    <property type="entry name" value="AMINOALKYLPHOSPHONATE N-ACETYLTRANSFERASE-RELATED-RELATED"/>
    <property type="match status" value="1"/>
</dbReference>